<dbReference type="InterPro" id="IPR012312">
    <property type="entry name" value="Hemerythrin-like"/>
</dbReference>
<dbReference type="STRING" id="490622.A0A395NVH7"/>
<comment type="caution">
    <text evidence="2">The sequence shown here is derived from an EMBL/GenBank/DDBJ whole genome shotgun (WGS) entry which is preliminary data.</text>
</comment>
<dbReference type="PANTHER" id="PTHR38048">
    <property type="entry name" value="EXPRESSED PROTEIN"/>
    <property type="match status" value="1"/>
</dbReference>
<dbReference type="InterPro" id="IPR053206">
    <property type="entry name" value="Dimeric_xanthone_biosynth"/>
</dbReference>
<reference evidence="2 3" key="1">
    <citation type="journal article" date="2018" name="PLoS Pathog.">
        <title>Evolution of structural diversity of trichothecenes, a family of toxins produced by plant pathogenic and entomopathogenic fungi.</title>
        <authorList>
            <person name="Proctor R.H."/>
            <person name="McCormick S.P."/>
            <person name="Kim H.S."/>
            <person name="Cardoza R.E."/>
            <person name="Stanley A.M."/>
            <person name="Lindo L."/>
            <person name="Kelly A."/>
            <person name="Brown D.W."/>
            <person name="Lee T."/>
            <person name="Vaughan M.M."/>
            <person name="Alexander N.J."/>
            <person name="Busman M."/>
            <person name="Gutierrez S."/>
        </authorList>
    </citation>
    <scope>NUCLEOTIDE SEQUENCE [LARGE SCALE GENOMIC DNA]</scope>
    <source>
        <strain evidence="2 3">IBT 40837</strain>
    </source>
</reference>
<dbReference type="Proteomes" id="UP000266272">
    <property type="component" value="Unassembled WGS sequence"/>
</dbReference>
<dbReference type="OrthoDB" id="58416at2759"/>
<evidence type="ECO:0000259" key="1">
    <source>
        <dbReference type="Pfam" id="PF01814"/>
    </source>
</evidence>
<evidence type="ECO:0000313" key="3">
    <source>
        <dbReference type="Proteomes" id="UP000266272"/>
    </source>
</evidence>
<sequence length="258" mass="29604">MAASQPFPLITTPTSQLRNGEKPDQFCRCASEMANVHNMILRGLNSIYLQAPHIKSADEQSFLGYSSCLYDLIHVHHEGEEDILFPAIVDMSGETGVMDQNIEQHHVFHQGLEDYNAYVRSCLNGTEKYNGSRLVAIIDGFGQQLASHLAQEISTLLDLRKYGDKMDKFEKKFEEWSNKDTLTKDVEQSNLSVPGALSWGFFNHDKQYEGGLWENWPPAPAPVVFIVRWVTYWKHSDWWRFAPCDRYGKPKERLFAEA</sequence>
<dbReference type="CDD" id="cd12108">
    <property type="entry name" value="Hr-like"/>
    <property type="match status" value="1"/>
</dbReference>
<gene>
    <name evidence="2" type="ORF">TARUN_2176</name>
</gene>
<name>A0A395NVH7_TRIAR</name>
<evidence type="ECO:0000313" key="2">
    <source>
        <dbReference type="EMBL" id="RFU80058.1"/>
    </source>
</evidence>
<dbReference type="PANTHER" id="PTHR38048:SF2">
    <property type="entry name" value="HEMERYTHRIN-LIKE DOMAIN-CONTAINING PROTEIN"/>
    <property type="match status" value="1"/>
</dbReference>
<dbReference type="Pfam" id="PF01814">
    <property type="entry name" value="Hemerythrin"/>
    <property type="match status" value="1"/>
</dbReference>
<dbReference type="Gene3D" id="1.20.120.520">
    <property type="entry name" value="nmb1532 protein domain like"/>
    <property type="match status" value="1"/>
</dbReference>
<proteinExistence type="predicted"/>
<organism evidence="2 3">
    <name type="scientific">Trichoderma arundinaceum</name>
    <dbReference type="NCBI Taxonomy" id="490622"/>
    <lineage>
        <taxon>Eukaryota</taxon>
        <taxon>Fungi</taxon>
        <taxon>Dikarya</taxon>
        <taxon>Ascomycota</taxon>
        <taxon>Pezizomycotina</taxon>
        <taxon>Sordariomycetes</taxon>
        <taxon>Hypocreomycetidae</taxon>
        <taxon>Hypocreales</taxon>
        <taxon>Hypocreaceae</taxon>
        <taxon>Trichoderma</taxon>
    </lineage>
</organism>
<dbReference type="AlphaFoldDB" id="A0A395NVH7"/>
<dbReference type="EMBL" id="PXOA01000127">
    <property type="protein sequence ID" value="RFU80058.1"/>
    <property type="molecule type" value="Genomic_DNA"/>
</dbReference>
<feature type="domain" description="Hemerythrin-like" evidence="1">
    <location>
        <begin position="33"/>
        <end position="157"/>
    </location>
</feature>
<protein>
    <submittedName>
        <fullName evidence="2">Hemerythrin hhe cation binding domain-containing</fullName>
    </submittedName>
</protein>
<keyword evidence="3" id="KW-1185">Reference proteome</keyword>
<accession>A0A395NVH7</accession>